<dbReference type="SUPFAM" id="SSF55729">
    <property type="entry name" value="Acyl-CoA N-acyltransferases (Nat)"/>
    <property type="match status" value="1"/>
</dbReference>
<evidence type="ECO:0000259" key="5">
    <source>
        <dbReference type="PROSITE" id="PS51186"/>
    </source>
</evidence>
<evidence type="ECO:0000256" key="2">
    <source>
        <dbReference type="ARBA" id="ARBA00023315"/>
    </source>
</evidence>
<reference evidence="6" key="1">
    <citation type="submission" date="2024-06" db="EMBL/GenBank/DDBJ databases">
        <title>Complete genome of Salinicola endophyticus HNIBRBA4755.</title>
        <authorList>
            <person name="Shin S.Y."/>
            <person name="Kang H."/>
            <person name="Song J."/>
        </authorList>
    </citation>
    <scope>NUCLEOTIDE SEQUENCE</scope>
    <source>
        <strain evidence="6">HNIBRBA4755</strain>
    </source>
</reference>
<dbReference type="EMBL" id="CP159578">
    <property type="protein sequence ID" value="XCJ80191.1"/>
    <property type="molecule type" value="Genomic_DNA"/>
</dbReference>
<gene>
    <name evidence="6" type="ORF">ABV408_03190</name>
</gene>
<dbReference type="Gene3D" id="3.40.630.30">
    <property type="match status" value="1"/>
</dbReference>
<dbReference type="InterPro" id="IPR000182">
    <property type="entry name" value="GNAT_dom"/>
</dbReference>
<dbReference type="CDD" id="cd04301">
    <property type="entry name" value="NAT_SF"/>
    <property type="match status" value="1"/>
</dbReference>
<protein>
    <submittedName>
        <fullName evidence="6">N-acetyltransferase family protein</fullName>
    </submittedName>
</protein>
<organism evidence="6">
    <name type="scientific">Salinicola endophyticus</name>
    <dbReference type="NCBI Taxonomy" id="1949083"/>
    <lineage>
        <taxon>Bacteria</taxon>
        <taxon>Pseudomonadati</taxon>
        <taxon>Pseudomonadota</taxon>
        <taxon>Gammaproteobacteria</taxon>
        <taxon>Oceanospirillales</taxon>
        <taxon>Halomonadaceae</taxon>
        <taxon>Salinicola</taxon>
    </lineage>
</organism>
<proteinExistence type="predicted"/>
<comment type="catalytic activity">
    <reaction evidence="3">
        <text>L-methionine sulfoximine + acetyl-CoA = N-acetyl-L-methionine sulfoximine + CoA + H(+)</text>
        <dbReference type="Rhea" id="RHEA:47660"/>
        <dbReference type="ChEBI" id="CHEBI:15378"/>
        <dbReference type="ChEBI" id="CHEBI:57287"/>
        <dbReference type="ChEBI" id="CHEBI:57288"/>
        <dbReference type="ChEBI" id="CHEBI:87826"/>
        <dbReference type="ChEBI" id="CHEBI:87827"/>
    </reaction>
</comment>
<dbReference type="PANTHER" id="PTHR43072:SF23">
    <property type="entry name" value="UPF0039 PROTEIN C11D3.02C"/>
    <property type="match status" value="1"/>
</dbReference>
<dbReference type="PANTHER" id="PTHR43072">
    <property type="entry name" value="N-ACETYLTRANSFERASE"/>
    <property type="match status" value="1"/>
</dbReference>
<keyword evidence="1" id="KW-0808">Transferase</keyword>
<accession>A0AB74U7X4</accession>
<feature type="domain" description="N-acetyltransferase" evidence="5">
    <location>
        <begin position="16"/>
        <end position="157"/>
    </location>
</feature>
<comment type="catalytic activity">
    <reaction evidence="4">
        <text>L-methionine sulfone + acetyl-CoA = N-acetyl-L-methionine sulfone + CoA + H(+)</text>
        <dbReference type="Rhea" id="RHEA:47656"/>
        <dbReference type="ChEBI" id="CHEBI:15378"/>
        <dbReference type="ChEBI" id="CHEBI:57287"/>
        <dbReference type="ChEBI" id="CHEBI:57288"/>
        <dbReference type="ChEBI" id="CHEBI:87824"/>
        <dbReference type="ChEBI" id="CHEBI:87825"/>
    </reaction>
</comment>
<dbReference type="FunFam" id="3.40.630.30:FF:000026">
    <property type="entry name" value="Phosphinothricin acetyltransferase"/>
    <property type="match status" value="1"/>
</dbReference>
<evidence type="ECO:0000313" key="6">
    <source>
        <dbReference type="EMBL" id="XCJ80191.1"/>
    </source>
</evidence>
<dbReference type="Pfam" id="PF00583">
    <property type="entry name" value="Acetyltransf_1"/>
    <property type="match status" value="1"/>
</dbReference>
<evidence type="ECO:0000256" key="4">
    <source>
        <dbReference type="ARBA" id="ARBA00051334"/>
    </source>
</evidence>
<keyword evidence="2" id="KW-0012">Acyltransferase</keyword>
<dbReference type="AlphaFoldDB" id="A0AB74U7X4"/>
<dbReference type="InterPro" id="IPR016181">
    <property type="entry name" value="Acyl_CoA_acyltransferase"/>
</dbReference>
<name>A0AB74U7X4_9GAMM</name>
<dbReference type="RefSeq" id="WP_353981028.1">
    <property type="nucleotide sequence ID" value="NZ_CP159578.1"/>
</dbReference>
<evidence type="ECO:0000256" key="3">
    <source>
        <dbReference type="ARBA" id="ARBA00050603"/>
    </source>
</evidence>
<dbReference type="GO" id="GO:0016747">
    <property type="term" value="F:acyltransferase activity, transferring groups other than amino-acyl groups"/>
    <property type="evidence" value="ECO:0007669"/>
    <property type="project" value="InterPro"/>
</dbReference>
<sequence>MTPIECQFDAHGDAVMTIFNDAILNTTALYEYQPRTLDVVAQWFQTKHASDWPILGVCDDASGRLMGFATYGPFRPHAAFRYCVEHSVYVDRDYRGRGVARCLMEALIARAEAQGYHSMIGGIDATNVASIALHERLGFSHAGTVREVGYKFERWLDLAFYQRLLSSHG</sequence>
<dbReference type="PROSITE" id="PS51186">
    <property type="entry name" value="GNAT"/>
    <property type="match status" value="1"/>
</dbReference>
<evidence type="ECO:0000256" key="1">
    <source>
        <dbReference type="ARBA" id="ARBA00022679"/>
    </source>
</evidence>